<evidence type="ECO:0000256" key="3">
    <source>
        <dbReference type="ARBA" id="ARBA00022801"/>
    </source>
</evidence>
<keyword evidence="3 9" id="KW-0378">Hydrolase</keyword>
<feature type="active site" description="Proton donor/acceptor" evidence="5">
    <location>
        <position position="146"/>
    </location>
</feature>
<accession>A0A518CYD1</accession>
<dbReference type="EC" id="3.1.11.2" evidence="9"/>
<feature type="active site" evidence="5">
    <location>
        <position position="105"/>
    </location>
</feature>
<keyword evidence="6" id="KW-0464">Manganese</keyword>
<dbReference type="CDD" id="cd09086">
    <property type="entry name" value="ExoIII-like_AP-endo"/>
    <property type="match status" value="1"/>
</dbReference>
<evidence type="ECO:0000313" key="9">
    <source>
        <dbReference type="EMBL" id="QDU84233.1"/>
    </source>
</evidence>
<dbReference type="InterPro" id="IPR005135">
    <property type="entry name" value="Endo/exonuclease/phosphatase"/>
</dbReference>
<dbReference type="PANTHER" id="PTHR43250">
    <property type="entry name" value="EXODEOXYRIBONUCLEASE III"/>
    <property type="match status" value="1"/>
</dbReference>
<evidence type="ECO:0000259" key="8">
    <source>
        <dbReference type="Pfam" id="PF03372"/>
    </source>
</evidence>
<dbReference type="Gene3D" id="3.60.10.10">
    <property type="entry name" value="Endonuclease/exonuclease/phosphatase"/>
    <property type="match status" value="1"/>
</dbReference>
<evidence type="ECO:0000256" key="1">
    <source>
        <dbReference type="ARBA" id="ARBA00007092"/>
    </source>
</evidence>
<proteinExistence type="inferred from homology"/>
<feature type="site" description="Interaction with DNA substrate" evidence="7">
    <location>
        <position position="247"/>
    </location>
</feature>
<keyword evidence="10" id="KW-1185">Reference proteome</keyword>
<dbReference type="EMBL" id="CP036290">
    <property type="protein sequence ID" value="QDU84233.1"/>
    <property type="molecule type" value="Genomic_DNA"/>
</dbReference>
<dbReference type="InterPro" id="IPR037493">
    <property type="entry name" value="ExoIII-like"/>
</dbReference>
<feature type="domain" description="Endonuclease/exonuclease/phosphatase" evidence="8">
    <location>
        <begin position="4"/>
        <end position="247"/>
    </location>
</feature>
<reference evidence="9 10" key="1">
    <citation type="submission" date="2019-02" db="EMBL/GenBank/DDBJ databases">
        <title>Deep-cultivation of Planctomycetes and their phenomic and genomic characterization uncovers novel biology.</title>
        <authorList>
            <person name="Wiegand S."/>
            <person name="Jogler M."/>
            <person name="Boedeker C."/>
            <person name="Pinto D."/>
            <person name="Vollmers J."/>
            <person name="Rivas-Marin E."/>
            <person name="Kohn T."/>
            <person name="Peeters S.H."/>
            <person name="Heuer A."/>
            <person name="Rast P."/>
            <person name="Oberbeckmann S."/>
            <person name="Bunk B."/>
            <person name="Jeske O."/>
            <person name="Meyerdierks A."/>
            <person name="Storesund J.E."/>
            <person name="Kallscheuer N."/>
            <person name="Luecker S."/>
            <person name="Lage O.M."/>
            <person name="Pohl T."/>
            <person name="Merkel B.J."/>
            <person name="Hornburger P."/>
            <person name="Mueller R.-W."/>
            <person name="Bruemmer F."/>
            <person name="Labrenz M."/>
            <person name="Spormann A.M."/>
            <person name="Op den Camp H."/>
            <person name="Overmann J."/>
            <person name="Amann R."/>
            <person name="Jetten M.S.M."/>
            <person name="Mascher T."/>
            <person name="Medema M.H."/>
            <person name="Devos D.P."/>
            <person name="Kaster A.-K."/>
            <person name="Ovreas L."/>
            <person name="Rohde M."/>
            <person name="Galperin M.Y."/>
            <person name="Jogler C."/>
        </authorList>
    </citation>
    <scope>NUCLEOTIDE SEQUENCE [LARGE SCALE GENOMIC DNA]</scope>
    <source>
        <strain evidence="9 10">Pla163</strain>
    </source>
</reference>
<feature type="binding site" evidence="6">
    <location>
        <position position="246"/>
    </location>
    <ligand>
        <name>Mg(2+)</name>
        <dbReference type="ChEBI" id="CHEBI:18420"/>
        <label>1</label>
    </ligand>
</feature>
<dbReference type="Pfam" id="PF03372">
    <property type="entry name" value="Exo_endo_phos"/>
    <property type="match status" value="1"/>
</dbReference>
<feature type="active site" description="Proton acceptor" evidence="5">
    <location>
        <position position="247"/>
    </location>
</feature>
<dbReference type="GO" id="GO:0003677">
    <property type="term" value="F:DNA binding"/>
    <property type="evidence" value="ECO:0007669"/>
    <property type="project" value="InterPro"/>
</dbReference>
<dbReference type="GO" id="GO:0008311">
    <property type="term" value="F:double-stranded DNA 3'-5' DNA exonuclease activity"/>
    <property type="evidence" value="ECO:0007669"/>
    <property type="project" value="UniProtKB-EC"/>
</dbReference>
<dbReference type="SUPFAM" id="SSF56219">
    <property type="entry name" value="DNase I-like"/>
    <property type="match status" value="1"/>
</dbReference>
<dbReference type="GO" id="GO:0046872">
    <property type="term" value="F:metal ion binding"/>
    <property type="evidence" value="ECO:0007669"/>
    <property type="project" value="UniProtKB-KW"/>
</dbReference>
<dbReference type="OrthoDB" id="9803914at2"/>
<dbReference type="GO" id="GO:0006281">
    <property type="term" value="P:DNA repair"/>
    <property type="evidence" value="ECO:0007669"/>
    <property type="project" value="InterPro"/>
</dbReference>
<dbReference type="PANTHER" id="PTHR43250:SF2">
    <property type="entry name" value="EXODEOXYRIBONUCLEASE III"/>
    <property type="match status" value="1"/>
</dbReference>
<comment type="similarity">
    <text evidence="1">Belongs to the DNA repair enzymes AP/ExoA family.</text>
</comment>
<evidence type="ECO:0000256" key="4">
    <source>
        <dbReference type="ARBA" id="ARBA00022842"/>
    </source>
</evidence>
<sequence length="255" mass="28792">MRIATWNVNSVRARLGRVLEWLDSAQPDVVCLQETKCVDEQFPREPIEELGYSIATYGQKTYNGVAILAKGQIEDVQRGLLGDGEDAEARAIAAQVDDFLLLDLYVVNGKAVGDPKYAYKLEWLERVRATIAERFDLSEKVVVTGDFNITFDDRDVYDPDAWREKILCSTPERERLAAICELGLHDALRTFTDEAGLYTWWDFRTRGFQRGNGLRIDHFLLSQSALDACTGVEVDVEERGREKPSDHAPVVATFA</sequence>
<dbReference type="RefSeq" id="WP_145185414.1">
    <property type="nucleotide sequence ID" value="NZ_CP036290.1"/>
</dbReference>
<dbReference type="PROSITE" id="PS00726">
    <property type="entry name" value="AP_NUCLEASE_F1_1"/>
    <property type="match status" value="1"/>
</dbReference>
<name>A0A518CYD1_9BACT</name>
<dbReference type="InterPro" id="IPR020847">
    <property type="entry name" value="AP_endonuclease_F1_BS"/>
</dbReference>
<evidence type="ECO:0000256" key="2">
    <source>
        <dbReference type="ARBA" id="ARBA00022723"/>
    </source>
</evidence>
<dbReference type="InterPro" id="IPR036691">
    <property type="entry name" value="Endo/exonu/phosph_ase_sf"/>
</dbReference>
<dbReference type="PROSITE" id="PS51435">
    <property type="entry name" value="AP_NUCLEASE_F1_4"/>
    <property type="match status" value="1"/>
</dbReference>
<organism evidence="9 10">
    <name type="scientific">Rohdeia mirabilis</name>
    <dbReference type="NCBI Taxonomy" id="2528008"/>
    <lineage>
        <taxon>Bacteria</taxon>
        <taxon>Pseudomonadati</taxon>
        <taxon>Planctomycetota</taxon>
        <taxon>Planctomycetia</taxon>
        <taxon>Planctomycetia incertae sedis</taxon>
        <taxon>Rohdeia</taxon>
    </lineage>
</organism>
<feature type="binding site" evidence="6">
    <location>
        <position position="146"/>
    </location>
    <ligand>
        <name>Mg(2+)</name>
        <dbReference type="ChEBI" id="CHEBI:18420"/>
        <label>1</label>
    </ligand>
</feature>
<feature type="site" description="Important for catalytic activity" evidence="7">
    <location>
        <position position="217"/>
    </location>
</feature>
<keyword evidence="2 6" id="KW-0479">Metal-binding</keyword>
<dbReference type="AlphaFoldDB" id="A0A518CYD1"/>
<feature type="binding site" evidence="6">
    <location>
        <position position="7"/>
    </location>
    <ligand>
        <name>Mg(2+)</name>
        <dbReference type="ChEBI" id="CHEBI:18420"/>
        <label>1</label>
    </ligand>
</feature>
<keyword evidence="4 6" id="KW-0460">Magnesium</keyword>
<dbReference type="NCBIfam" id="TIGR00195">
    <property type="entry name" value="exoDNase_III"/>
    <property type="match status" value="1"/>
</dbReference>
<dbReference type="NCBIfam" id="TIGR00633">
    <property type="entry name" value="xth"/>
    <property type="match status" value="1"/>
</dbReference>
<evidence type="ECO:0000256" key="5">
    <source>
        <dbReference type="PIRSR" id="PIRSR604808-1"/>
    </source>
</evidence>
<evidence type="ECO:0000256" key="6">
    <source>
        <dbReference type="PIRSR" id="PIRSR604808-2"/>
    </source>
</evidence>
<gene>
    <name evidence="9" type="primary">xthA</name>
    <name evidence="9" type="ORF">Pla163_13400</name>
</gene>
<evidence type="ECO:0000256" key="7">
    <source>
        <dbReference type="PIRSR" id="PIRSR604808-3"/>
    </source>
</evidence>
<dbReference type="InterPro" id="IPR004808">
    <property type="entry name" value="AP_endonuc_1"/>
</dbReference>
<feature type="binding site" evidence="6">
    <location>
        <position position="247"/>
    </location>
    <ligand>
        <name>Mg(2+)</name>
        <dbReference type="ChEBI" id="CHEBI:18420"/>
        <label>1</label>
    </ligand>
</feature>
<dbReference type="GO" id="GO:0004519">
    <property type="term" value="F:endonuclease activity"/>
    <property type="evidence" value="ECO:0007669"/>
    <property type="project" value="InterPro"/>
</dbReference>
<feature type="binding site" evidence="6">
    <location>
        <position position="34"/>
    </location>
    <ligand>
        <name>Mg(2+)</name>
        <dbReference type="ChEBI" id="CHEBI:18420"/>
        <label>1</label>
    </ligand>
</feature>
<protein>
    <submittedName>
        <fullName evidence="9">Exodeoxyribonuclease III</fullName>
        <ecNumber evidence="9">3.1.11.2</ecNumber>
    </submittedName>
</protein>
<dbReference type="Proteomes" id="UP000319342">
    <property type="component" value="Chromosome"/>
</dbReference>
<feature type="site" description="Transition state stabilizer" evidence="7">
    <location>
        <position position="148"/>
    </location>
</feature>
<feature type="binding site" evidence="6">
    <location>
        <position position="148"/>
    </location>
    <ligand>
        <name>Mg(2+)</name>
        <dbReference type="ChEBI" id="CHEBI:18420"/>
        <label>1</label>
    </ligand>
</feature>
<comment type="cofactor">
    <cofactor evidence="6">
        <name>Mg(2+)</name>
        <dbReference type="ChEBI" id="CHEBI:18420"/>
    </cofactor>
    <cofactor evidence="6">
        <name>Mn(2+)</name>
        <dbReference type="ChEBI" id="CHEBI:29035"/>
    </cofactor>
    <text evidence="6">Probably binds two magnesium or manganese ions per subunit.</text>
</comment>
<evidence type="ECO:0000313" key="10">
    <source>
        <dbReference type="Proteomes" id="UP000319342"/>
    </source>
</evidence>